<sequence>MKNLLLLLLVALSFGAYSQQGVSFQGIARDQEGKALSSQQLEFFFSVGESGKTAVYSESKVLDTDAFGVFSHMIGSEKANEFNALDFSVQYNLKVSYKKDGNTYVLSDSPLNYVPYTYYAEKAQHSNTATTATANGVPVGTIMPFAGDKNKVPSGWLVCDGSSYSKTNSNYVNLFNTIGTNWGGDGSNFNVPDLRGLFLRGVSDASGADPDRNNRSAIKTGGNTGNKVGSYQADQFKSHNHGNGNYNLLLQRTGNHTSDGQDNSSNEPDVVNTAAIQARGGNETRPRNAYVHYIIKY</sequence>
<dbReference type="SUPFAM" id="SSF88874">
    <property type="entry name" value="Receptor-binding domain of short tail fibre protein gp12"/>
    <property type="match status" value="1"/>
</dbReference>
<keyword evidence="2" id="KW-0732">Signal</keyword>
<gene>
    <name evidence="4" type="ORF">HNQ88_002810</name>
</gene>
<dbReference type="Proteomes" id="UP001185092">
    <property type="component" value="Unassembled WGS sequence"/>
</dbReference>
<protein>
    <submittedName>
        <fullName evidence="4">Microcystin-dependent protein</fullName>
    </submittedName>
</protein>
<evidence type="ECO:0000313" key="5">
    <source>
        <dbReference type="Proteomes" id="UP001185092"/>
    </source>
</evidence>
<feature type="compositionally biased region" description="Polar residues" evidence="1">
    <location>
        <begin position="225"/>
        <end position="235"/>
    </location>
</feature>
<evidence type="ECO:0000259" key="3">
    <source>
        <dbReference type="Pfam" id="PF07484"/>
    </source>
</evidence>
<dbReference type="Pfam" id="PF07484">
    <property type="entry name" value="Collar"/>
    <property type="match status" value="1"/>
</dbReference>
<accession>A0AAE3XMN8</accession>
<dbReference type="EMBL" id="JAVDQD010000003">
    <property type="protein sequence ID" value="MDR6239762.1"/>
    <property type="molecule type" value="Genomic_DNA"/>
</dbReference>
<feature type="chain" id="PRO_5042090091" evidence="2">
    <location>
        <begin position="19"/>
        <end position="297"/>
    </location>
</feature>
<reference evidence="4" key="1">
    <citation type="submission" date="2023-07" db="EMBL/GenBank/DDBJ databases">
        <title>Genomic Encyclopedia of Type Strains, Phase IV (KMG-IV): sequencing the most valuable type-strain genomes for metagenomic binning, comparative biology and taxonomic classification.</title>
        <authorList>
            <person name="Goeker M."/>
        </authorList>
    </citation>
    <scope>NUCLEOTIDE SEQUENCE</scope>
    <source>
        <strain evidence="4">DSM 26174</strain>
    </source>
</reference>
<feature type="signal peptide" evidence="2">
    <location>
        <begin position="1"/>
        <end position="18"/>
    </location>
</feature>
<evidence type="ECO:0000256" key="2">
    <source>
        <dbReference type="SAM" id="SignalP"/>
    </source>
</evidence>
<dbReference type="RefSeq" id="WP_309939526.1">
    <property type="nucleotide sequence ID" value="NZ_AP025305.1"/>
</dbReference>
<name>A0AAE3XMN8_9BACT</name>
<dbReference type="Gene3D" id="3.90.1340.10">
    <property type="entry name" value="Phage tail collar domain"/>
    <property type="match status" value="1"/>
</dbReference>
<feature type="region of interest" description="Disordered" evidence="1">
    <location>
        <begin position="204"/>
        <end position="268"/>
    </location>
</feature>
<dbReference type="AlphaFoldDB" id="A0AAE3XMN8"/>
<dbReference type="InterPro" id="IPR037053">
    <property type="entry name" value="Phage_tail_collar_dom_sf"/>
</dbReference>
<feature type="compositionally biased region" description="Polar residues" evidence="1">
    <location>
        <begin position="252"/>
        <end position="267"/>
    </location>
</feature>
<feature type="domain" description="Phage tail collar" evidence="3">
    <location>
        <begin position="140"/>
        <end position="198"/>
    </location>
</feature>
<dbReference type="InterPro" id="IPR011083">
    <property type="entry name" value="Phage_tail_collar_dom"/>
</dbReference>
<organism evidence="4 5">
    <name type="scientific">Aureibacter tunicatorum</name>
    <dbReference type="NCBI Taxonomy" id="866807"/>
    <lineage>
        <taxon>Bacteria</taxon>
        <taxon>Pseudomonadati</taxon>
        <taxon>Bacteroidota</taxon>
        <taxon>Cytophagia</taxon>
        <taxon>Cytophagales</taxon>
        <taxon>Persicobacteraceae</taxon>
        <taxon>Aureibacter</taxon>
    </lineage>
</organism>
<evidence type="ECO:0000313" key="4">
    <source>
        <dbReference type="EMBL" id="MDR6239762.1"/>
    </source>
</evidence>
<keyword evidence="5" id="KW-1185">Reference proteome</keyword>
<proteinExistence type="predicted"/>
<comment type="caution">
    <text evidence="4">The sequence shown here is derived from an EMBL/GenBank/DDBJ whole genome shotgun (WGS) entry which is preliminary data.</text>
</comment>
<evidence type="ECO:0000256" key="1">
    <source>
        <dbReference type="SAM" id="MobiDB-lite"/>
    </source>
</evidence>
<feature type="compositionally biased region" description="Low complexity" evidence="1">
    <location>
        <begin position="241"/>
        <end position="250"/>
    </location>
</feature>